<evidence type="ECO:0000313" key="2">
    <source>
        <dbReference type="Proteomes" id="UP001431656"/>
    </source>
</evidence>
<accession>A0AAN0MHN5</accession>
<dbReference type="KEGG" id="broo:brsh051_22940"/>
<dbReference type="Proteomes" id="UP001431656">
    <property type="component" value="Chromosome"/>
</dbReference>
<reference evidence="1" key="1">
    <citation type="journal article" date="2024" name="Int. J. Syst. Evol. Microbiol.">
        <title>Brooklawnia propionicigenes sp. nov., a facultatively anaerobic, propionate-producing bacterium isolated from a methanogenic reactor treating waste from cattle farms.</title>
        <authorList>
            <person name="Akita Y."/>
            <person name="Ueki A."/>
            <person name="Tonouchi A."/>
            <person name="Sugawara Y."/>
            <person name="Honma S."/>
            <person name="Kaku N."/>
            <person name="Ueki K."/>
        </authorList>
    </citation>
    <scope>NUCLEOTIDE SEQUENCE</scope>
    <source>
        <strain evidence="1">SH051</strain>
    </source>
</reference>
<dbReference type="InterPro" id="IPR009097">
    <property type="entry name" value="Cyclic_Pdiesterase"/>
</dbReference>
<keyword evidence="2" id="KW-1185">Reference proteome</keyword>
<evidence type="ECO:0008006" key="3">
    <source>
        <dbReference type="Google" id="ProtNLM"/>
    </source>
</evidence>
<dbReference type="Gene3D" id="3.90.1140.10">
    <property type="entry name" value="Cyclic phosphodiesterase"/>
    <property type="match status" value="1"/>
</dbReference>
<sequence>MGWPGHAVLQVPVIELEDWIVTRTRHYDAGFISDDPGFHHAHITVLAPLTSWDVEAIAALAASSKPFDFELDHVDTFADGTIYLHTDKTGEFKQLTAGAWLAHPQVRPYGGDDPLPHLTLDRLSAQVGVASTEALLDGLLPVHGRANALELVWYRSNECHLIGRWPLGG</sequence>
<dbReference type="Pfam" id="PF13563">
    <property type="entry name" value="2_5_RNA_ligase2"/>
    <property type="match status" value="1"/>
</dbReference>
<proteinExistence type="predicted"/>
<protein>
    <recommendedName>
        <fullName evidence="3">2'-5' RNA ligase family protein</fullName>
    </recommendedName>
</protein>
<dbReference type="AlphaFoldDB" id="A0AAN0MHN5"/>
<gene>
    <name evidence="1" type="ORF">brsh051_22940</name>
</gene>
<dbReference type="SUPFAM" id="SSF55144">
    <property type="entry name" value="LigT-like"/>
    <property type="match status" value="1"/>
</dbReference>
<evidence type="ECO:0000313" key="1">
    <source>
        <dbReference type="EMBL" id="BEH03013.1"/>
    </source>
</evidence>
<name>A0AAN0MHN5_9ACTN</name>
<organism evidence="1 2">
    <name type="scientific">Brooklawnia propionicigenes</name>
    <dbReference type="NCBI Taxonomy" id="3041175"/>
    <lineage>
        <taxon>Bacteria</taxon>
        <taxon>Bacillati</taxon>
        <taxon>Actinomycetota</taxon>
        <taxon>Actinomycetes</taxon>
        <taxon>Propionibacteriales</taxon>
        <taxon>Propionibacteriaceae</taxon>
        <taxon>Brooklawnia</taxon>
    </lineage>
</organism>
<dbReference type="EMBL" id="AP028056">
    <property type="protein sequence ID" value="BEH03013.1"/>
    <property type="molecule type" value="Genomic_DNA"/>
</dbReference>